<feature type="region of interest" description="Disordered" evidence="2">
    <location>
        <begin position="1"/>
        <end position="36"/>
    </location>
</feature>
<dbReference type="InterPro" id="IPR000873">
    <property type="entry name" value="AMP-dep_synth/lig_dom"/>
</dbReference>
<proteinExistence type="predicted"/>
<protein>
    <recommendedName>
        <fullName evidence="3">AMP-dependent synthetase/ligase domain-containing protein</fullName>
    </recommendedName>
</protein>
<dbReference type="CDD" id="cd05931">
    <property type="entry name" value="FAAL"/>
    <property type="match status" value="1"/>
</dbReference>
<feature type="region of interest" description="Disordered" evidence="2">
    <location>
        <begin position="292"/>
        <end position="376"/>
    </location>
</feature>
<dbReference type="OrthoDB" id="199633at2759"/>
<accession>K0T922</accession>
<dbReference type="InterPro" id="IPR040097">
    <property type="entry name" value="FAAL/FAAC"/>
</dbReference>
<dbReference type="EMBL" id="AGNL01013745">
    <property type="protein sequence ID" value="EJK67042.1"/>
    <property type="molecule type" value="Genomic_DNA"/>
</dbReference>
<dbReference type="Gene3D" id="3.40.50.12780">
    <property type="entry name" value="N-terminal domain of ligase-like"/>
    <property type="match status" value="1"/>
</dbReference>
<dbReference type="InterPro" id="IPR020845">
    <property type="entry name" value="AMP-binding_CS"/>
</dbReference>
<evidence type="ECO:0000256" key="1">
    <source>
        <dbReference type="ARBA" id="ARBA00022598"/>
    </source>
</evidence>
<dbReference type="Proteomes" id="UP000266841">
    <property type="component" value="Unassembled WGS sequence"/>
</dbReference>
<keyword evidence="1" id="KW-0436">Ligase</keyword>
<dbReference type="PANTHER" id="PTHR22754">
    <property type="entry name" value="DISCO-INTERACTING PROTEIN 2 DIP2 -RELATED"/>
    <property type="match status" value="1"/>
</dbReference>
<dbReference type="InterPro" id="IPR045851">
    <property type="entry name" value="AMP-bd_C_sf"/>
</dbReference>
<feature type="region of interest" description="Disordered" evidence="2">
    <location>
        <begin position="72"/>
        <end position="92"/>
    </location>
</feature>
<evidence type="ECO:0000256" key="2">
    <source>
        <dbReference type="SAM" id="MobiDB-lite"/>
    </source>
</evidence>
<dbReference type="InterPro" id="IPR042099">
    <property type="entry name" value="ANL_N_sf"/>
</dbReference>
<sequence>MRNAPAREKRDGSRLNKIQDRHPGRSITRRSASDLASGRLRRRRGWCPYEPTSIAHTVWRRKKREMAYTYSNPGGRIGPRTKTSKRTITNPDGTRTIITTTEVTDKGETTTTVDTQRLPSLPRIRRESVKMDDGTTGWKKTSTVVHPDGQREVTVEWPDGEKQVTMKDGPKKADASGTSGTSVAQIPEQREAVLPSWPSIPYDSALKRLGRHADAAPDRAAVSFLRTNGDKPPTVSTSITYQDLNRAVEYLAARLLPPGGDARAGDGAKGRLVQSPPARGDRILLVYPPSRPALPNILPRVRPRRTRGRAGVPPAPGPEGQRRGIREDRGGVRGEGGADERGVRREEAAGRPQGRFHEQDEAEEGRGRGGHAVVAGGAGPHEAAFIQYTSGSTSAPKGVVLTHSNLAHNLHIITDELEASEDTRVVSWLPQYHDMGLIGSLLGVLYCGGSGHYMSPIAYLQRPMNWIEAVSEFRGTHLQAPNFAFGLTARKFDASGYCHGRGGVTVNEGGKKLKPLDLSCVRHVINGAEPVTEKSVGSFVKAFSPFGLPNGVIYPTYGLAEHTVFVCTGGKGKLSVKRIDLEQENRATVVDEEGNATGPDVINFLGCGFPLNQNVDVRIVEPNKRILLEDGAVGEIWVNSHSKAEKYYGCDEKETKSEFHAIIENRKDSSVKFGGYLRTGDLGFLHKEQLYICGRIKDLVIVGGRNHYPQDIERTAEDAAVGQVRPGCSAAFSIGTVSGDKGEYERVVLAMELREPVPSGDTLKSTCEGVVAKVRGEVFKEHSLSLFCIVILKPRTIPKTTSGKIQRAKTQKCFLAKSLQELHRKEFPLGDVDVADFGDADKENGTRSNGAASAPPVTKLTPAQIRALNRSKIREMLVEAIAAIAGVEKSAIKDGAALNTYMDSVSLAQLKGLLEGQYGVKPFSDPYLFKDTTSLKKIVEIVKAGAAKDDDGQGTTDTAAGSGGPGCCGCVTRDHGLLQPQVISSTASIAQNKDIIVINLQLMLNVDATTTDRGSRTTGLSLLKMLQFEYMLDDHNVNSQLDHKLGKQG</sequence>
<feature type="compositionally biased region" description="Basic and acidic residues" evidence="2">
    <location>
        <begin position="162"/>
        <end position="174"/>
    </location>
</feature>
<comment type="caution">
    <text evidence="4">The sequence shown here is derived from an EMBL/GenBank/DDBJ whole genome shotgun (WGS) entry which is preliminary data.</text>
</comment>
<dbReference type="eggNOG" id="KOG3628">
    <property type="taxonomic scope" value="Eukaryota"/>
</dbReference>
<dbReference type="GO" id="GO:0008610">
    <property type="term" value="P:lipid biosynthetic process"/>
    <property type="evidence" value="ECO:0007669"/>
    <property type="project" value="InterPro"/>
</dbReference>
<reference evidence="4 5" key="1">
    <citation type="journal article" date="2012" name="Genome Biol.">
        <title>Genome and low-iron response of an oceanic diatom adapted to chronic iron limitation.</title>
        <authorList>
            <person name="Lommer M."/>
            <person name="Specht M."/>
            <person name="Roy A.S."/>
            <person name="Kraemer L."/>
            <person name="Andreson R."/>
            <person name="Gutowska M.A."/>
            <person name="Wolf J."/>
            <person name="Bergner S.V."/>
            <person name="Schilhabel M.B."/>
            <person name="Klostermeier U.C."/>
            <person name="Beiko R.G."/>
            <person name="Rosenstiel P."/>
            <person name="Hippler M."/>
            <person name="Laroche J."/>
        </authorList>
    </citation>
    <scope>NUCLEOTIDE SEQUENCE [LARGE SCALE GENOMIC DNA]</scope>
    <source>
        <strain evidence="4 5">CCMP1005</strain>
    </source>
</reference>
<feature type="compositionally biased region" description="Basic and acidic residues" evidence="2">
    <location>
        <begin position="1"/>
        <end position="23"/>
    </location>
</feature>
<dbReference type="SUPFAM" id="SSF56801">
    <property type="entry name" value="Acetyl-CoA synthetase-like"/>
    <property type="match status" value="1"/>
</dbReference>
<evidence type="ECO:0000313" key="5">
    <source>
        <dbReference type="Proteomes" id="UP000266841"/>
    </source>
</evidence>
<name>K0T922_THAOC</name>
<dbReference type="AlphaFoldDB" id="K0T922"/>
<dbReference type="Gene3D" id="3.30.300.30">
    <property type="match status" value="1"/>
</dbReference>
<dbReference type="PROSITE" id="PS00455">
    <property type="entry name" value="AMP_BINDING"/>
    <property type="match status" value="1"/>
</dbReference>
<dbReference type="Pfam" id="PF00501">
    <property type="entry name" value="AMP-binding"/>
    <property type="match status" value="1"/>
</dbReference>
<dbReference type="PANTHER" id="PTHR22754:SF32">
    <property type="entry name" value="DISCO-INTERACTING PROTEIN 2"/>
    <property type="match status" value="1"/>
</dbReference>
<feature type="region of interest" description="Disordered" evidence="2">
    <location>
        <begin position="162"/>
        <end position="184"/>
    </location>
</feature>
<keyword evidence="5" id="KW-1185">Reference proteome</keyword>
<dbReference type="GO" id="GO:0016874">
    <property type="term" value="F:ligase activity"/>
    <property type="evidence" value="ECO:0007669"/>
    <property type="project" value="UniProtKB-KW"/>
</dbReference>
<dbReference type="OMA" id="CQIANID"/>
<gene>
    <name evidence="4" type="ORF">THAOC_11971</name>
</gene>
<feature type="region of interest" description="Disordered" evidence="2">
    <location>
        <begin position="257"/>
        <end position="276"/>
    </location>
</feature>
<evidence type="ECO:0000313" key="4">
    <source>
        <dbReference type="EMBL" id="EJK67042.1"/>
    </source>
</evidence>
<feature type="compositionally biased region" description="Basic and acidic residues" evidence="2">
    <location>
        <begin position="320"/>
        <end position="367"/>
    </location>
</feature>
<organism evidence="4 5">
    <name type="scientific">Thalassiosira oceanica</name>
    <name type="common">Marine diatom</name>
    <dbReference type="NCBI Taxonomy" id="159749"/>
    <lineage>
        <taxon>Eukaryota</taxon>
        <taxon>Sar</taxon>
        <taxon>Stramenopiles</taxon>
        <taxon>Ochrophyta</taxon>
        <taxon>Bacillariophyta</taxon>
        <taxon>Coscinodiscophyceae</taxon>
        <taxon>Thalassiosirophycidae</taxon>
        <taxon>Thalassiosirales</taxon>
        <taxon>Thalassiosiraceae</taxon>
        <taxon>Thalassiosira</taxon>
    </lineage>
</organism>
<evidence type="ECO:0000259" key="3">
    <source>
        <dbReference type="Pfam" id="PF00501"/>
    </source>
</evidence>
<feature type="domain" description="AMP-dependent synthetase/ligase" evidence="3">
    <location>
        <begin position="372"/>
        <end position="648"/>
    </location>
</feature>